<reference evidence="3" key="1">
    <citation type="submission" date="2016-10" db="EMBL/GenBank/DDBJ databases">
        <authorList>
            <person name="Varghese N."/>
            <person name="Submissions S."/>
        </authorList>
    </citation>
    <scope>NUCLEOTIDE SEQUENCE [LARGE SCALE GENOMIC DNA]</scope>
    <source>
        <strain evidence="3">DSM 27839</strain>
    </source>
</reference>
<evidence type="ECO:0000259" key="1">
    <source>
        <dbReference type="Pfam" id="PF07791"/>
    </source>
</evidence>
<dbReference type="AlphaFoldDB" id="A0A1H2R7A4"/>
<keyword evidence="3" id="KW-1185">Reference proteome</keyword>
<dbReference type="Proteomes" id="UP000183400">
    <property type="component" value="Unassembled WGS sequence"/>
</dbReference>
<evidence type="ECO:0000313" key="2">
    <source>
        <dbReference type="EMBL" id="SDW15346.1"/>
    </source>
</evidence>
<protein>
    <recommendedName>
        <fullName evidence="1">Immunity MXAN-0049 protein domain-containing protein</fullName>
    </recommendedName>
</protein>
<sequence length="206" mass="23486">MIWNLLTQPTGTYPVEIDLLNGDWDKNQLEDMSVDIGRKPLTRADFFQSGRRMRTDFLPTIAKRSGAGTQPIEDYKDVRLAQICSGAFRELVEQFDPGVHQFEALEILDRNGQPEKRDFFWFFPGVRLHALDPDRVIPPLSGPGYYDQTIPPADWHFVFQQAIVSSHDVFCTAEVFNLIFVSDRLKQAIEIAGFSGIRFAGPYDLS</sequence>
<accession>A0A1H2R7A4</accession>
<dbReference type="Pfam" id="PF07791">
    <property type="entry name" value="Imm11"/>
    <property type="match status" value="1"/>
</dbReference>
<dbReference type="RefSeq" id="WP_074733532.1">
    <property type="nucleotide sequence ID" value="NZ_FNNP01000001.1"/>
</dbReference>
<dbReference type="OrthoDB" id="8660107at2"/>
<evidence type="ECO:0000313" key="3">
    <source>
        <dbReference type="Proteomes" id="UP000183400"/>
    </source>
</evidence>
<feature type="domain" description="Immunity MXAN-0049 protein" evidence="1">
    <location>
        <begin position="71"/>
        <end position="199"/>
    </location>
</feature>
<name>A0A1H2R7A4_9RHOB</name>
<gene>
    <name evidence="2" type="ORF">SAMN05444358_10166</name>
</gene>
<organism evidence="2 3">
    <name type="scientific">Ruegeria halocynthiae</name>
    <dbReference type="NCBI Taxonomy" id="985054"/>
    <lineage>
        <taxon>Bacteria</taxon>
        <taxon>Pseudomonadati</taxon>
        <taxon>Pseudomonadota</taxon>
        <taxon>Alphaproteobacteria</taxon>
        <taxon>Rhodobacterales</taxon>
        <taxon>Roseobacteraceae</taxon>
        <taxon>Ruegeria</taxon>
    </lineage>
</organism>
<dbReference type="InterPro" id="IPR012433">
    <property type="entry name" value="Imm11"/>
</dbReference>
<proteinExistence type="predicted"/>
<dbReference type="EMBL" id="FNNP01000001">
    <property type="protein sequence ID" value="SDW15346.1"/>
    <property type="molecule type" value="Genomic_DNA"/>
</dbReference>